<dbReference type="KEGG" id="rpa:TX73_008490"/>
<comment type="similarity">
    <text evidence="2 4">Belongs to the flagella basal body rod proteins family.</text>
</comment>
<gene>
    <name evidence="7" type="ORF">TX73_008490</name>
</gene>
<dbReference type="Pfam" id="PF06429">
    <property type="entry name" value="Flg_bbr_C"/>
    <property type="match status" value="1"/>
</dbReference>
<evidence type="ECO:0000256" key="3">
    <source>
        <dbReference type="ARBA" id="ARBA00023143"/>
    </source>
</evidence>
<feature type="domain" description="Flagellar hook protein FlgE/F/G-like D1" evidence="6">
    <location>
        <begin position="103"/>
        <end position="197"/>
    </location>
</feature>
<evidence type="ECO:0000313" key="7">
    <source>
        <dbReference type="EMBL" id="WCL91792.1"/>
    </source>
</evidence>
<dbReference type="NCBIfam" id="TIGR03506">
    <property type="entry name" value="FlgEFG_subfam"/>
    <property type="match status" value="2"/>
</dbReference>
<evidence type="ECO:0000259" key="5">
    <source>
        <dbReference type="Pfam" id="PF06429"/>
    </source>
</evidence>
<evidence type="ECO:0000313" key="8">
    <source>
        <dbReference type="Proteomes" id="UP000001426"/>
    </source>
</evidence>
<accession>A0AAE9XZ08</accession>
<comment type="function">
    <text evidence="4">A flexible structure which links the flagellar filament to the drive apparatus in the basal body.</text>
</comment>
<name>A0AAE9XZ08_RHOPA</name>
<organism evidence="7 8">
    <name type="scientific">Rhodopseudomonas palustris (strain ATCC BAA-98 / CGA009)</name>
    <dbReference type="NCBI Taxonomy" id="258594"/>
    <lineage>
        <taxon>Bacteria</taxon>
        <taxon>Pseudomonadati</taxon>
        <taxon>Pseudomonadota</taxon>
        <taxon>Alphaproteobacteria</taxon>
        <taxon>Hyphomicrobiales</taxon>
        <taxon>Nitrobacteraceae</taxon>
        <taxon>Rhodopseudomonas</taxon>
    </lineage>
</organism>
<dbReference type="Proteomes" id="UP000001426">
    <property type="component" value="Chromosome"/>
</dbReference>
<dbReference type="InterPro" id="IPR037925">
    <property type="entry name" value="FlgE/F/G-like"/>
</dbReference>
<dbReference type="AlphaFoldDB" id="A0AAE9XZ08"/>
<dbReference type="GO" id="GO:0071978">
    <property type="term" value="P:bacterial-type flagellum-dependent swarming motility"/>
    <property type="evidence" value="ECO:0007669"/>
    <property type="project" value="TreeGrafter"/>
</dbReference>
<evidence type="ECO:0000256" key="1">
    <source>
        <dbReference type="ARBA" id="ARBA00004117"/>
    </source>
</evidence>
<feature type="domain" description="Flagellar basal-body/hook protein C-terminal" evidence="5">
    <location>
        <begin position="251"/>
        <end position="294"/>
    </location>
</feature>
<dbReference type="RefSeq" id="WP_234803339.1">
    <property type="nucleotide sequence ID" value="NZ_CP116810.1"/>
</dbReference>
<reference evidence="7 8" key="1">
    <citation type="journal article" date="2004" name="Nat. Biotechnol.">
        <title>Complete genome sequence of the metabolically versatile photosynthetic bacterium Rhodopseudomonas palustris.</title>
        <authorList>
            <person name="Larimer F.W."/>
            <person name="Chain P."/>
            <person name="Hauser L."/>
            <person name="Lamerdin J."/>
            <person name="Malfatti S."/>
            <person name="Do L."/>
            <person name="Land M.L."/>
            <person name="Pelletier D.A."/>
            <person name="Beatty J.T."/>
            <person name="Lang A.S."/>
            <person name="Tabita F.R."/>
            <person name="Gibson J.L."/>
            <person name="Hanson T.E."/>
            <person name="Bobst C."/>
            <person name="Torres J.L."/>
            <person name="Peres C."/>
            <person name="Harrison F.H."/>
            <person name="Gibson J."/>
            <person name="Harwood C.S."/>
        </authorList>
    </citation>
    <scope>NUCLEOTIDE SEQUENCE [LARGE SCALE GENOMIC DNA]</scope>
    <source>
        <strain evidence="8">ATCC BAA-98 / CGA009</strain>
    </source>
</reference>
<dbReference type="GeneID" id="66892685"/>
<keyword evidence="3 4" id="KW-0975">Bacterial flagellum</keyword>
<evidence type="ECO:0000259" key="6">
    <source>
        <dbReference type="Pfam" id="PF22692"/>
    </source>
</evidence>
<keyword evidence="7" id="KW-0282">Flagellum</keyword>
<protein>
    <recommendedName>
        <fullName evidence="4">Flagellar hook protein FlgE</fullName>
    </recommendedName>
</protein>
<evidence type="ECO:0000256" key="4">
    <source>
        <dbReference type="RuleBase" id="RU362116"/>
    </source>
</evidence>
<evidence type="ECO:0000256" key="2">
    <source>
        <dbReference type="ARBA" id="ARBA00009677"/>
    </source>
</evidence>
<dbReference type="SUPFAM" id="SSF117143">
    <property type="entry name" value="Flagellar hook protein flgE"/>
    <property type="match status" value="1"/>
</dbReference>
<proteinExistence type="inferred from homology"/>
<dbReference type="GO" id="GO:0009425">
    <property type="term" value="C:bacterial-type flagellum basal body"/>
    <property type="evidence" value="ECO:0007669"/>
    <property type="project" value="UniProtKB-SubCell"/>
</dbReference>
<keyword evidence="7" id="KW-0969">Cilium</keyword>
<dbReference type="InterPro" id="IPR010930">
    <property type="entry name" value="Flg_bb/hook_C_dom"/>
</dbReference>
<keyword evidence="8" id="KW-1185">Reference proteome</keyword>
<dbReference type="InterPro" id="IPR020013">
    <property type="entry name" value="Flagellar_FlgE/F/G"/>
</dbReference>
<dbReference type="InterPro" id="IPR053967">
    <property type="entry name" value="LlgE_F_G-like_D1"/>
</dbReference>
<sequence length="296" mass="30578">MRALQSSLGCAEIDAQTLIRELLMGSLGALWTATTGLQAQSAAFENISGNVANAQTTAFKATNTAFSDLIYPPQVSDTVLWRSVLTNGQQGSISYDPVSTHMAIGGEGYFTVEAPSGVSASGQPTFSTSETTYTRRGDFELKNGYLVNGAGYYLMGAQIDPVTGAVGSTGPLQFDTSTALPDLGVLQSLSVSSSGKLQGTYSKGQTVDVASLSIASFAGQGFMKQGSGGTFSPTPQSGPALFVNAGTVVGSALEASNVDIADQMTTMVQAQQAYSACTRVVIASNEMMLTMTSLTI</sequence>
<dbReference type="GO" id="GO:0009424">
    <property type="term" value="C:bacterial-type flagellum hook"/>
    <property type="evidence" value="ECO:0007669"/>
    <property type="project" value="TreeGrafter"/>
</dbReference>
<dbReference type="EMBL" id="CP116810">
    <property type="protein sequence ID" value="WCL91792.1"/>
    <property type="molecule type" value="Genomic_DNA"/>
</dbReference>
<keyword evidence="7" id="KW-0966">Cell projection</keyword>
<dbReference type="Pfam" id="PF22692">
    <property type="entry name" value="LlgE_F_G_D1"/>
    <property type="match status" value="1"/>
</dbReference>
<dbReference type="GO" id="GO:0005829">
    <property type="term" value="C:cytosol"/>
    <property type="evidence" value="ECO:0007669"/>
    <property type="project" value="TreeGrafter"/>
</dbReference>
<dbReference type="PANTHER" id="PTHR30435:SF1">
    <property type="entry name" value="FLAGELLAR HOOK PROTEIN FLGE"/>
    <property type="match status" value="1"/>
</dbReference>
<comment type="subcellular location">
    <subcellularLocation>
        <location evidence="1 4">Bacterial flagellum basal body</location>
    </subcellularLocation>
</comment>
<dbReference type="PANTHER" id="PTHR30435">
    <property type="entry name" value="FLAGELLAR PROTEIN"/>
    <property type="match status" value="1"/>
</dbReference>